<keyword evidence="3" id="KW-1185">Reference proteome</keyword>
<dbReference type="Gene3D" id="3.40.190.10">
    <property type="entry name" value="Periplasmic binding protein-like II"/>
    <property type="match status" value="1"/>
</dbReference>
<dbReference type="RefSeq" id="WP_091528425.1">
    <property type="nucleotide sequence ID" value="NZ_LT629772.1"/>
</dbReference>
<name>A0A1H1Z1T7_9ACTN</name>
<feature type="domain" description="Solute-binding protein family 5" evidence="1">
    <location>
        <begin position="122"/>
        <end position="503"/>
    </location>
</feature>
<proteinExistence type="predicted"/>
<dbReference type="InterPro" id="IPR006311">
    <property type="entry name" value="TAT_signal"/>
</dbReference>
<evidence type="ECO:0000259" key="1">
    <source>
        <dbReference type="Pfam" id="PF00496"/>
    </source>
</evidence>
<dbReference type="Gene3D" id="3.10.105.10">
    <property type="entry name" value="Dipeptide-binding Protein, Domain 3"/>
    <property type="match status" value="1"/>
</dbReference>
<dbReference type="EMBL" id="LT629772">
    <property type="protein sequence ID" value="SDT27569.1"/>
    <property type="molecule type" value="Genomic_DNA"/>
</dbReference>
<reference evidence="2 3" key="1">
    <citation type="submission" date="2016-10" db="EMBL/GenBank/DDBJ databases">
        <authorList>
            <person name="de Groot N.N."/>
        </authorList>
    </citation>
    <scope>NUCLEOTIDE SEQUENCE [LARGE SCALE GENOMIC DNA]</scope>
    <source>
        <strain evidence="2 3">DSM 21800</strain>
    </source>
</reference>
<dbReference type="PROSITE" id="PS51318">
    <property type="entry name" value="TAT"/>
    <property type="match status" value="1"/>
</dbReference>
<dbReference type="GO" id="GO:0015833">
    <property type="term" value="P:peptide transport"/>
    <property type="evidence" value="ECO:0007669"/>
    <property type="project" value="TreeGrafter"/>
</dbReference>
<dbReference type="PANTHER" id="PTHR30290">
    <property type="entry name" value="PERIPLASMIC BINDING COMPONENT OF ABC TRANSPORTER"/>
    <property type="match status" value="1"/>
</dbReference>
<evidence type="ECO:0000313" key="2">
    <source>
        <dbReference type="EMBL" id="SDT27569.1"/>
    </source>
</evidence>
<dbReference type="AlphaFoldDB" id="A0A1H1Z1T7"/>
<organism evidence="2 3">
    <name type="scientific">Microlunatus soli</name>
    <dbReference type="NCBI Taxonomy" id="630515"/>
    <lineage>
        <taxon>Bacteria</taxon>
        <taxon>Bacillati</taxon>
        <taxon>Actinomycetota</taxon>
        <taxon>Actinomycetes</taxon>
        <taxon>Propionibacteriales</taxon>
        <taxon>Propionibacteriaceae</taxon>
        <taxon>Microlunatus</taxon>
    </lineage>
</organism>
<dbReference type="Gene3D" id="3.90.76.10">
    <property type="entry name" value="Dipeptide-binding Protein, Domain 1"/>
    <property type="match status" value="1"/>
</dbReference>
<dbReference type="Proteomes" id="UP000199103">
    <property type="component" value="Chromosome I"/>
</dbReference>
<dbReference type="InterPro" id="IPR039424">
    <property type="entry name" value="SBP_5"/>
</dbReference>
<dbReference type="PANTHER" id="PTHR30290:SF16">
    <property type="entry name" value="OLIGOPEPTIDE ABC TRANSPORTER, PERIPLASMIC OLIGOPEPTIDE-BINDING PROTEIN"/>
    <property type="match status" value="1"/>
</dbReference>
<dbReference type="STRING" id="630515.SAMN04489812_4920"/>
<dbReference type="CDD" id="cd08509">
    <property type="entry name" value="PBP2_TmCBP_oligosaccharides_like"/>
    <property type="match status" value="1"/>
</dbReference>
<dbReference type="GO" id="GO:1904680">
    <property type="term" value="F:peptide transmembrane transporter activity"/>
    <property type="evidence" value="ECO:0007669"/>
    <property type="project" value="TreeGrafter"/>
</dbReference>
<dbReference type="InterPro" id="IPR000914">
    <property type="entry name" value="SBP_5_dom"/>
</dbReference>
<dbReference type="OrthoDB" id="7888869at2"/>
<dbReference type="SUPFAM" id="SSF53850">
    <property type="entry name" value="Periplasmic binding protein-like II"/>
    <property type="match status" value="1"/>
</dbReference>
<gene>
    <name evidence="2" type="ORF">SAMN04489812_4920</name>
</gene>
<sequence length="613" mass="69116">MTESRPRFEDVQDILKYQLSRRGLLAAGSALTAGGVLSACTGGGGSYTDQKQGAGKPKQTAEVKIGKANIPTPREETLVVAQADFTVFNNWNSMVPNGAPGASGFDMFVKEYMFYLNLATGELIPWLCTDYKYNDDYTALTFNFNPAAKWNDGKPLTSEDFKFTVDLLRKRKDLLGGGGDLTEFVKKVETPDEHTAVIDLTKPNPRFHYGFIAVILSGFDIRPKHVWEGQDPTKFRDNPPVRTGPYTLKKAIQSQKMFVWEKNPDYWNKGKLDPKPKYVVYQSTAKQADSAALAFEQVQFDAGSIDEEHAKQLRSKGYPALVTTKFNDPCPRAFWLNNAPERGIISEPKMHWVISYLIDRPKIGNNVWPVKVPAAQYPWANFKTNDKWSVPALAEKYKLTYSPEDAVRLLDEIAPKGANGKRMYKGKPATIEMITPVAVDGPEYVMGKLVKDELVKHGISATMRSLSGSVHDEKFQRGEYDVAVNWVCDVSWDPEQLYRNMESDRAVPIGKNAVDKNKTRLKDPVLDKLSKQLSNLDPTSPEAKPLLEQALEQYYKRLPVIPIIQTGYPQYFNTTFWKGWPTDDNLYQVPLNWWGHFMFVIGKLEPTGQKAPS</sequence>
<accession>A0A1H1Z1T7</accession>
<dbReference type="Pfam" id="PF00496">
    <property type="entry name" value="SBP_bac_5"/>
    <property type="match status" value="1"/>
</dbReference>
<protein>
    <submittedName>
        <fullName evidence="2">Peptide/nickel transport system substrate-binding protein</fullName>
    </submittedName>
</protein>
<evidence type="ECO:0000313" key="3">
    <source>
        <dbReference type="Proteomes" id="UP000199103"/>
    </source>
</evidence>